<protein>
    <submittedName>
        <fullName evidence="1">Uncharacterized protein</fullName>
    </submittedName>
</protein>
<evidence type="ECO:0000313" key="2">
    <source>
        <dbReference type="Proteomes" id="UP000007151"/>
    </source>
</evidence>
<dbReference type="InParanoid" id="A0A212F8G4"/>
<dbReference type="EMBL" id="AGBW02009743">
    <property type="protein sequence ID" value="OWR50008.1"/>
    <property type="molecule type" value="Genomic_DNA"/>
</dbReference>
<keyword evidence="2" id="KW-1185">Reference proteome</keyword>
<accession>A0A212F8G4</accession>
<name>A0A212F8G4_DANPL</name>
<organism evidence="1 2">
    <name type="scientific">Danaus plexippus plexippus</name>
    <dbReference type="NCBI Taxonomy" id="278856"/>
    <lineage>
        <taxon>Eukaryota</taxon>
        <taxon>Metazoa</taxon>
        <taxon>Ecdysozoa</taxon>
        <taxon>Arthropoda</taxon>
        <taxon>Hexapoda</taxon>
        <taxon>Insecta</taxon>
        <taxon>Pterygota</taxon>
        <taxon>Neoptera</taxon>
        <taxon>Endopterygota</taxon>
        <taxon>Lepidoptera</taxon>
        <taxon>Glossata</taxon>
        <taxon>Ditrysia</taxon>
        <taxon>Papilionoidea</taxon>
        <taxon>Nymphalidae</taxon>
        <taxon>Danainae</taxon>
        <taxon>Danaini</taxon>
        <taxon>Danaina</taxon>
        <taxon>Danaus</taxon>
        <taxon>Danaus</taxon>
    </lineage>
</organism>
<dbReference type="eggNOG" id="ENOG502TAXX">
    <property type="taxonomic scope" value="Eukaryota"/>
</dbReference>
<evidence type="ECO:0000313" key="1">
    <source>
        <dbReference type="EMBL" id="OWR50008.1"/>
    </source>
</evidence>
<dbReference type="AlphaFoldDB" id="A0A212F8G4"/>
<sequence>MNVFVRRSADSLRLSNGFYFSDNVVDVLLMEVTLTSLPQLIRPDVTFALASNVLRLESSLTRMIIECKYLAFRNQSDIVFDSGTKTNKHSPFSLQQIQFRGSLAIIADQCSLGGYGLIKLSGQTVNLGHDTLSIRNCKFSVEISSIRLGTPPVIAPYFTPEQADELQKLLTKPVREEMLPKLQSTVFTVLNTSVIFDSYLPKFRKYQDNLFKTADKYVSDVVRNINSETVDAGQVAIRMPTVRKYCKIICEEGSCAHHVTIDNVTVYGLDSLYSSHTGGPFKLQTTKIAESLRFNSLTIRGTLRHENNTVEAEYDFVAEIQDLPVNFEINADKTDPTFDVLKWRRVLNS</sequence>
<dbReference type="Proteomes" id="UP000007151">
    <property type="component" value="Unassembled WGS sequence"/>
</dbReference>
<gene>
    <name evidence="1" type="ORF">KGM_207733</name>
</gene>
<dbReference type="KEGG" id="dpl:KGM_207733"/>
<reference evidence="1 2" key="1">
    <citation type="journal article" date="2011" name="Cell">
        <title>The monarch butterfly genome yields insights into long-distance migration.</title>
        <authorList>
            <person name="Zhan S."/>
            <person name="Merlin C."/>
            <person name="Boore J.L."/>
            <person name="Reppert S.M."/>
        </authorList>
    </citation>
    <scope>NUCLEOTIDE SEQUENCE [LARGE SCALE GENOMIC DNA]</scope>
    <source>
        <strain evidence="1">F-2</strain>
    </source>
</reference>
<proteinExistence type="predicted"/>
<comment type="caution">
    <text evidence="1">The sequence shown here is derived from an EMBL/GenBank/DDBJ whole genome shotgun (WGS) entry which is preliminary data.</text>
</comment>